<dbReference type="AlphaFoldDB" id="A0A5C5XVK9"/>
<dbReference type="OrthoDB" id="9808543at2"/>
<dbReference type="EMBL" id="SJPO01000013">
    <property type="protein sequence ID" value="TWT66934.1"/>
    <property type="molecule type" value="Genomic_DNA"/>
</dbReference>
<dbReference type="Pfam" id="PF00326">
    <property type="entry name" value="Peptidase_S9"/>
    <property type="match status" value="1"/>
</dbReference>
<keyword evidence="4" id="KW-1185">Reference proteome</keyword>
<evidence type="ECO:0000313" key="3">
    <source>
        <dbReference type="EMBL" id="TWT66934.1"/>
    </source>
</evidence>
<feature type="domain" description="Peptidase S9 prolyl oligopeptidase catalytic" evidence="2">
    <location>
        <begin position="90"/>
        <end position="197"/>
    </location>
</feature>
<dbReference type="InterPro" id="IPR029058">
    <property type="entry name" value="AB_hydrolase_fold"/>
</dbReference>
<evidence type="ECO:0000259" key="2">
    <source>
        <dbReference type="Pfam" id="PF00326"/>
    </source>
</evidence>
<evidence type="ECO:0000256" key="1">
    <source>
        <dbReference type="SAM" id="SignalP"/>
    </source>
</evidence>
<gene>
    <name evidence="3" type="ORF">Pla123a_43630</name>
</gene>
<dbReference type="SUPFAM" id="SSF53474">
    <property type="entry name" value="alpha/beta-Hydrolases"/>
    <property type="match status" value="1"/>
</dbReference>
<organism evidence="3 4">
    <name type="scientific">Posidoniimonas polymericola</name>
    <dbReference type="NCBI Taxonomy" id="2528002"/>
    <lineage>
        <taxon>Bacteria</taxon>
        <taxon>Pseudomonadati</taxon>
        <taxon>Planctomycetota</taxon>
        <taxon>Planctomycetia</taxon>
        <taxon>Pirellulales</taxon>
        <taxon>Lacipirellulaceae</taxon>
        <taxon>Posidoniimonas</taxon>
    </lineage>
</organism>
<dbReference type="GO" id="GO:0006508">
    <property type="term" value="P:proteolysis"/>
    <property type="evidence" value="ECO:0007669"/>
    <property type="project" value="InterPro"/>
</dbReference>
<comment type="caution">
    <text evidence="3">The sequence shown here is derived from an EMBL/GenBank/DDBJ whole genome shotgun (WGS) entry which is preliminary data.</text>
</comment>
<evidence type="ECO:0000313" key="4">
    <source>
        <dbReference type="Proteomes" id="UP000318478"/>
    </source>
</evidence>
<sequence length="488" mass="52365" precursor="true">MPGISFKLLAPAAPAAAVLTATLALCLAANAAGVDQIVSYQSSVSSDGGGPLDLVAEVNYDDTFVNAPIAVVMHTYSQADDATQQNIGRVRANAQRLRDKGFFTINVAMRGRDGSDGSRDSGGVEIYDIYDAVEWVKATYPDRVNAENVHITGYSGGGGNVLSALTKFPDYFNLGSSFFGISDYGYSATNGWYNKGASGSHQAQMNADMGGPPYVLGSPTAFLDAYQARASNLASKNNPYSETHLFVNNDEVQTPPIQDTSYRDFAIAEAASPGEFDNITVHIGNQNLYVDFNNNNMNEPNERQYWPHAVPSENVQDSGEAWYLSRLLNNEIPAPVLNSQDDFFVAGFVKTRAFEAWVGDGQNGAAALSYSLADLEKSFNVELLSSNLDLPVRLSVETDDWAGQSIEVWLNGNQIETFVGGAVYTNDDLHHNDSLVLRASAVPEPKAAAALCVPFLLALAFRQARTVTGAAAPCYVRLAASGRNGISM</sequence>
<dbReference type="GO" id="GO:0008236">
    <property type="term" value="F:serine-type peptidase activity"/>
    <property type="evidence" value="ECO:0007669"/>
    <property type="project" value="InterPro"/>
</dbReference>
<keyword evidence="1" id="KW-0732">Signal</keyword>
<dbReference type="Proteomes" id="UP000318478">
    <property type="component" value="Unassembled WGS sequence"/>
</dbReference>
<feature type="signal peptide" evidence="1">
    <location>
        <begin position="1"/>
        <end position="31"/>
    </location>
</feature>
<name>A0A5C5XVK9_9BACT</name>
<dbReference type="RefSeq" id="WP_146590871.1">
    <property type="nucleotide sequence ID" value="NZ_SJPO01000013.1"/>
</dbReference>
<accession>A0A5C5XVK9</accession>
<protein>
    <submittedName>
        <fullName evidence="3">X-Pro dipeptidyl-peptidase (S15 family)</fullName>
    </submittedName>
</protein>
<feature type="chain" id="PRO_5022813821" evidence="1">
    <location>
        <begin position="32"/>
        <end position="488"/>
    </location>
</feature>
<dbReference type="InterPro" id="IPR001375">
    <property type="entry name" value="Peptidase_S9_cat"/>
</dbReference>
<proteinExistence type="predicted"/>
<reference evidence="3 4" key="1">
    <citation type="submission" date="2019-02" db="EMBL/GenBank/DDBJ databases">
        <title>Deep-cultivation of Planctomycetes and their phenomic and genomic characterization uncovers novel biology.</title>
        <authorList>
            <person name="Wiegand S."/>
            <person name="Jogler M."/>
            <person name="Boedeker C."/>
            <person name="Pinto D."/>
            <person name="Vollmers J."/>
            <person name="Rivas-Marin E."/>
            <person name="Kohn T."/>
            <person name="Peeters S.H."/>
            <person name="Heuer A."/>
            <person name="Rast P."/>
            <person name="Oberbeckmann S."/>
            <person name="Bunk B."/>
            <person name="Jeske O."/>
            <person name="Meyerdierks A."/>
            <person name="Storesund J.E."/>
            <person name="Kallscheuer N."/>
            <person name="Luecker S."/>
            <person name="Lage O.M."/>
            <person name="Pohl T."/>
            <person name="Merkel B.J."/>
            <person name="Hornburger P."/>
            <person name="Mueller R.-W."/>
            <person name="Bruemmer F."/>
            <person name="Labrenz M."/>
            <person name="Spormann A.M."/>
            <person name="Op Den Camp H."/>
            <person name="Overmann J."/>
            <person name="Amann R."/>
            <person name="Jetten M.S.M."/>
            <person name="Mascher T."/>
            <person name="Medema M.H."/>
            <person name="Devos D.P."/>
            <person name="Kaster A.-K."/>
            <person name="Ovreas L."/>
            <person name="Rohde M."/>
            <person name="Galperin M.Y."/>
            <person name="Jogler C."/>
        </authorList>
    </citation>
    <scope>NUCLEOTIDE SEQUENCE [LARGE SCALE GENOMIC DNA]</scope>
    <source>
        <strain evidence="3 4">Pla123a</strain>
    </source>
</reference>
<dbReference type="Gene3D" id="3.40.50.1820">
    <property type="entry name" value="alpha/beta hydrolase"/>
    <property type="match status" value="1"/>
</dbReference>